<organism evidence="5 6">
    <name type="scientific">Methanimicrococcus hongohii</name>
    <dbReference type="NCBI Taxonomy" id="3028295"/>
    <lineage>
        <taxon>Archaea</taxon>
        <taxon>Methanobacteriati</taxon>
        <taxon>Methanobacteriota</taxon>
        <taxon>Stenosarchaea group</taxon>
        <taxon>Methanomicrobia</taxon>
        <taxon>Methanosarcinales</taxon>
        <taxon>Methanosarcinaceae</taxon>
        <taxon>Methanimicrococcus</taxon>
    </lineage>
</organism>
<dbReference type="Pfam" id="PF24155">
    <property type="entry name" value="DUF7406"/>
    <property type="match status" value="1"/>
</dbReference>
<keyword evidence="1" id="KW-1133">Transmembrane helix</keyword>
<feature type="domain" description="DUF7408" evidence="4">
    <location>
        <begin position="325"/>
        <end position="514"/>
    </location>
</feature>
<evidence type="ECO:0000313" key="5">
    <source>
        <dbReference type="EMBL" id="WNY23304.1"/>
    </source>
</evidence>
<dbReference type="InterPro" id="IPR029062">
    <property type="entry name" value="Class_I_gatase-like"/>
</dbReference>
<evidence type="ECO:0000259" key="3">
    <source>
        <dbReference type="Pfam" id="PF24155"/>
    </source>
</evidence>
<dbReference type="GeneID" id="85195112"/>
<dbReference type="Gene3D" id="3.40.50.880">
    <property type="match status" value="1"/>
</dbReference>
<proteinExistence type="predicted"/>
<name>A0AA96UZ18_9EURY</name>
<sequence>MAITDSLASLPFIFPWALIGLLSIIPLIILYMLLPKPFKVSMPSVMFLMKVEESREKIYSSITKIVKDPLFIVQLLVLILLAIAAAGPYILSYDTLSDETTVIIIDGSASMQAGDRFGEAQRDAPRYLSQVNTVILASSTPVIVAENVSASDAERAIQSLTTRAVTADIGSAMASAANMLSAKGGSVYVLSDFTAWDGLNPIEAKNLLGSGLNVTFVPYGSTTSNNLGIINGYLEKSNGTYNYHFMVRNYDTGVKTVYANVTTTLPNGSKLVYSPLTVSVPGDSADTFVFKNVSRGTTEIRLATSDAIESDNYAYVSIPGTQSAEVLYISDTTGLPSQIALELIPELTVTNTDEVPEELSQNYSFVVVNMGDRVLTGTEVDSLHTYISNGGDLVFVAGNYLESVNQTVNMSRMLPVRINSTVTSIDGTQIYAIGSDFTSDLDLNSVYMKTYLYAETRDLTATTYPVMTMEGVPIMAYGPYTNGTVFYFGLDDHPGDDAWNNFASFPAFPVFWIRIADYFAGIGDISDYNVKAGTITTLSNETVITTPEGNVTTNRILFDHVGIYTIGQKQVAVNMYNDKESNTLTERLSGIENANDGSELPTQYEIKTNLFYIFAILAALFMILELYLLRKRGDI</sequence>
<dbReference type="Gene3D" id="3.40.50.410">
    <property type="entry name" value="von Willebrand factor, type A domain"/>
    <property type="match status" value="1"/>
</dbReference>
<feature type="transmembrane region" description="Helical" evidence="1">
    <location>
        <begin position="70"/>
        <end position="91"/>
    </location>
</feature>
<feature type="transmembrane region" description="Helical" evidence="1">
    <location>
        <begin position="610"/>
        <end position="629"/>
    </location>
</feature>
<dbReference type="PANTHER" id="PTHR37464:SF1">
    <property type="entry name" value="BLL2463 PROTEIN"/>
    <property type="match status" value="1"/>
</dbReference>
<protein>
    <recommendedName>
        <fullName evidence="7">Aerotolerance regulator N-terminal domain-containing protein</fullName>
    </recommendedName>
</protein>
<dbReference type="InterPro" id="IPR055831">
    <property type="entry name" value="DUF7408"/>
</dbReference>
<feature type="transmembrane region" description="Helical" evidence="1">
    <location>
        <begin position="12"/>
        <end position="34"/>
    </location>
</feature>
<dbReference type="PANTHER" id="PTHR37464">
    <property type="entry name" value="BLL2463 PROTEIN"/>
    <property type="match status" value="1"/>
</dbReference>
<dbReference type="InterPro" id="IPR024163">
    <property type="entry name" value="Aerotolerance_reg_N"/>
</dbReference>
<dbReference type="SUPFAM" id="SSF52317">
    <property type="entry name" value="Class I glutamine amidotransferase-like"/>
    <property type="match status" value="1"/>
</dbReference>
<accession>A0AA96UZ18</accession>
<dbReference type="InterPro" id="IPR036465">
    <property type="entry name" value="vWFA_dom_sf"/>
</dbReference>
<gene>
    <name evidence="5" type="ORF">MmiHf6_06090</name>
</gene>
<dbReference type="NCBIfam" id="TIGR02226">
    <property type="entry name" value="two_anch"/>
    <property type="match status" value="1"/>
</dbReference>
<dbReference type="KEGG" id="mehf:MmiHf6_06090"/>
<reference evidence="5 6" key="1">
    <citation type="submission" date="2023-07" db="EMBL/GenBank/DDBJ databases">
        <title>Closed genoem sequence of Methanomicrococcus sp. Hf6.</title>
        <authorList>
            <person name="Poehlein A."/>
            <person name="Protasov E."/>
            <person name="Platt K."/>
            <person name="Reeh H."/>
            <person name="Daniel R."/>
            <person name="Brune A."/>
        </authorList>
    </citation>
    <scope>NUCLEOTIDE SEQUENCE [LARGE SCALE GENOMIC DNA]</scope>
    <source>
        <strain evidence="5 6">Hf6</strain>
    </source>
</reference>
<dbReference type="InterPro" id="IPR055829">
    <property type="entry name" value="DUF7406"/>
</dbReference>
<dbReference type="EMBL" id="CP131059">
    <property type="protein sequence ID" value="WNY23304.1"/>
    <property type="molecule type" value="Genomic_DNA"/>
</dbReference>
<keyword evidence="6" id="KW-1185">Reference proteome</keyword>
<evidence type="ECO:0000259" key="4">
    <source>
        <dbReference type="Pfam" id="PF24157"/>
    </source>
</evidence>
<dbReference type="AlphaFoldDB" id="A0AA96UZ18"/>
<dbReference type="Proteomes" id="UP001302978">
    <property type="component" value="Chromosome"/>
</dbReference>
<evidence type="ECO:0000313" key="6">
    <source>
        <dbReference type="Proteomes" id="UP001302978"/>
    </source>
</evidence>
<feature type="domain" description="Aerotolerance regulator N-terminal" evidence="2">
    <location>
        <begin position="11"/>
        <end position="88"/>
    </location>
</feature>
<keyword evidence="1" id="KW-0812">Transmembrane</keyword>
<feature type="domain" description="DUF7406" evidence="3">
    <location>
        <begin position="526"/>
        <end position="573"/>
    </location>
</feature>
<keyword evidence="1" id="KW-0472">Membrane</keyword>
<dbReference type="Pfam" id="PF24157">
    <property type="entry name" value="DUF7408"/>
    <property type="match status" value="1"/>
</dbReference>
<evidence type="ECO:0000256" key="1">
    <source>
        <dbReference type="SAM" id="Phobius"/>
    </source>
</evidence>
<evidence type="ECO:0000259" key="2">
    <source>
        <dbReference type="Pfam" id="PF07584"/>
    </source>
</evidence>
<dbReference type="SUPFAM" id="SSF53300">
    <property type="entry name" value="vWA-like"/>
    <property type="match status" value="1"/>
</dbReference>
<dbReference type="Pfam" id="PF07584">
    <property type="entry name" value="BatA"/>
    <property type="match status" value="1"/>
</dbReference>
<evidence type="ECO:0008006" key="7">
    <source>
        <dbReference type="Google" id="ProtNLM"/>
    </source>
</evidence>
<dbReference type="RefSeq" id="WP_316558319.1">
    <property type="nucleotide sequence ID" value="NZ_CP131059.1"/>
</dbReference>
<dbReference type="InterPro" id="IPR011933">
    <property type="entry name" value="Double_TM_dom"/>
</dbReference>